<gene>
    <name evidence="2" type="ORF">PVK06_008918</name>
</gene>
<organism evidence="2 3">
    <name type="scientific">Gossypium arboreum</name>
    <name type="common">Tree cotton</name>
    <name type="synonym">Gossypium nanking</name>
    <dbReference type="NCBI Taxonomy" id="29729"/>
    <lineage>
        <taxon>Eukaryota</taxon>
        <taxon>Viridiplantae</taxon>
        <taxon>Streptophyta</taxon>
        <taxon>Embryophyta</taxon>
        <taxon>Tracheophyta</taxon>
        <taxon>Spermatophyta</taxon>
        <taxon>Magnoliopsida</taxon>
        <taxon>eudicotyledons</taxon>
        <taxon>Gunneridae</taxon>
        <taxon>Pentapetalae</taxon>
        <taxon>rosids</taxon>
        <taxon>malvids</taxon>
        <taxon>Malvales</taxon>
        <taxon>Malvaceae</taxon>
        <taxon>Malvoideae</taxon>
        <taxon>Gossypium</taxon>
    </lineage>
</organism>
<evidence type="ECO:0000259" key="1">
    <source>
        <dbReference type="PROSITE" id="PS50011"/>
    </source>
</evidence>
<dbReference type="EMBL" id="JARKNE010000003">
    <property type="protein sequence ID" value="KAK5840050.1"/>
    <property type="molecule type" value="Genomic_DNA"/>
</dbReference>
<dbReference type="Pfam" id="PF07714">
    <property type="entry name" value="PK_Tyr_Ser-Thr"/>
    <property type="match status" value="1"/>
</dbReference>
<dbReference type="InterPro" id="IPR011009">
    <property type="entry name" value="Kinase-like_dom_sf"/>
</dbReference>
<accession>A0ABR0QLJ9</accession>
<reference evidence="2 3" key="1">
    <citation type="submission" date="2023-03" db="EMBL/GenBank/DDBJ databases">
        <title>WGS of Gossypium arboreum.</title>
        <authorList>
            <person name="Yu D."/>
        </authorList>
    </citation>
    <scope>NUCLEOTIDE SEQUENCE [LARGE SCALE GENOMIC DNA]</scope>
    <source>
        <tissue evidence="2">Leaf</tissue>
    </source>
</reference>
<evidence type="ECO:0000313" key="3">
    <source>
        <dbReference type="Proteomes" id="UP001358586"/>
    </source>
</evidence>
<dbReference type="Proteomes" id="UP001358586">
    <property type="component" value="Chromosome 3"/>
</dbReference>
<sequence>MQFNCCLVVRNQSLKLRYRNTILRFSGFHKIFHDFFLCSFGSAIFSEFLLLSIDMVASKSSDPYSAKHPFPNFFSFWRKAKKPNEDSPPWTRLYRRFTLKELRLATDNFGLKIGQDSHYSVYKGFINGGFNETVAIKMYDNNSLISHRYFLSEMELPWKRDHPNVLSLIGYCIQGSHRYTVFEYMPHGTLHGQLHSKNDSKTLLSWKKRLEICIGAARGIEFLHSGNPLIIHRAIKPSNILLDNNWFAKISDFNFSKMVPTRLSDSDSHVSTDICGTRGYIDPEYIVSGLLTLKSDVYSFGVVLFEVLSARKPMERSILEEQGINVMQWWRQCVEDDRVGDIMDPRMKVEVAPDCLKAYADIAYKCSNERGSERPSMADVVKRLELILLFQECFEADLPFSPSWLASIAPSPKKNEPLSGVEFQDSDISVSDYNSEELLRD</sequence>
<comment type="caution">
    <text evidence="2">The sequence shown here is derived from an EMBL/GenBank/DDBJ whole genome shotgun (WGS) entry which is preliminary data.</text>
</comment>
<feature type="domain" description="Protein kinase" evidence="1">
    <location>
        <begin position="107"/>
        <end position="387"/>
    </location>
</feature>
<keyword evidence="3" id="KW-1185">Reference proteome</keyword>
<evidence type="ECO:0000313" key="2">
    <source>
        <dbReference type="EMBL" id="KAK5840050.1"/>
    </source>
</evidence>
<dbReference type="InterPro" id="IPR001245">
    <property type="entry name" value="Ser-Thr/Tyr_kinase_cat_dom"/>
</dbReference>
<dbReference type="Gene3D" id="3.30.200.20">
    <property type="entry name" value="Phosphorylase Kinase, domain 1"/>
    <property type="match status" value="1"/>
</dbReference>
<dbReference type="Gene3D" id="1.10.510.10">
    <property type="entry name" value="Transferase(Phosphotransferase) domain 1"/>
    <property type="match status" value="1"/>
</dbReference>
<name>A0ABR0QLJ9_GOSAR</name>
<dbReference type="InterPro" id="IPR000719">
    <property type="entry name" value="Prot_kinase_dom"/>
</dbReference>
<protein>
    <recommendedName>
        <fullName evidence="1">Protein kinase domain-containing protein</fullName>
    </recommendedName>
</protein>
<proteinExistence type="predicted"/>
<dbReference type="PROSITE" id="PS50011">
    <property type="entry name" value="PROTEIN_KINASE_DOM"/>
    <property type="match status" value="1"/>
</dbReference>
<dbReference type="SUPFAM" id="SSF56112">
    <property type="entry name" value="Protein kinase-like (PK-like)"/>
    <property type="match status" value="1"/>
</dbReference>
<dbReference type="PANTHER" id="PTHR46146">
    <property type="entry name" value="SERINE/THREONINE-PROTEIN KINASE-LIKE PROTEIN CCR4"/>
    <property type="match status" value="1"/>
</dbReference>